<keyword evidence="5" id="KW-0269">Exonuclease</keyword>
<dbReference type="SMART" id="SM00341">
    <property type="entry name" value="HRDC"/>
    <property type="match status" value="1"/>
</dbReference>
<dbReference type="GO" id="GO:0000166">
    <property type="term" value="F:nucleotide binding"/>
    <property type="evidence" value="ECO:0007669"/>
    <property type="project" value="InterPro"/>
</dbReference>
<keyword evidence="1" id="KW-0963">Cytoplasm</keyword>
<keyword evidence="4 7" id="KW-0378">Hydrolase</keyword>
<dbReference type="EMBL" id="MLJW01000223">
    <property type="protein sequence ID" value="OIQ92778.1"/>
    <property type="molecule type" value="Genomic_DNA"/>
</dbReference>
<dbReference type="InterPro" id="IPR010997">
    <property type="entry name" value="HRDC-like_sf"/>
</dbReference>
<dbReference type="InterPro" id="IPR012337">
    <property type="entry name" value="RNaseH-like_sf"/>
</dbReference>
<dbReference type="InterPro" id="IPR006292">
    <property type="entry name" value="RNase_D"/>
</dbReference>
<keyword evidence="2" id="KW-0819">tRNA processing</keyword>
<dbReference type="CDD" id="cd06142">
    <property type="entry name" value="RNaseD_exo"/>
    <property type="match status" value="1"/>
</dbReference>
<dbReference type="NCBIfam" id="TIGR01388">
    <property type="entry name" value="rnd"/>
    <property type="match status" value="1"/>
</dbReference>
<dbReference type="SUPFAM" id="SSF47819">
    <property type="entry name" value="HRDC-like"/>
    <property type="match status" value="2"/>
</dbReference>
<keyword evidence="3" id="KW-0540">Nuclease</keyword>
<dbReference type="HAMAP" id="MF_01899">
    <property type="entry name" value="RNase_D"/>
    <property type="match status" value="1"/>
</dbReference>
<evidence type="ECO:0000256" key="1">
    <source>
        <dbReference type="ARBA" id="ARBA00022490"/>
    </source>
</evidence>
<dbReference type="InterPro" id="IPR036397">
    <property type="entry name" value="RNaseH_sf"/>
</dbReference>
<name>A0A1J5RBS3_9ZZZZ</name>
<dbReference type="Gene3D" id="3.30.420.10">
    <property type="entry name" value="Ribonuclease H-like superfamily/Ribonuclease H"/>
    <property type="match status" value="1"/>
</dbReference>
<dbReference type="Pfam" id="PF00570">
    <property type="entry name" value="HRDC"/>
    <property type="match status" value="1"/>
</dbReference>
<evidence type="ECO:0000259" key="6">
    <source>
        <dbReference type="PROSITE" id="PS50967"/>
    </source>
</evidence>
<dbReference type="InterPro" id="IPR002121">
    <property type="entry name" value="HRDC_dom"/>
</dbReference>
<dbReference type="PROSITE" id="PS50967">
    <property type="entry name" value="HRDC"/>
    <property type="match status" value="1"/>
</dbReference>
<dbReference type="Gene3D" id="1.10.150.80">
    <property type="entry name" value="HRDC domain"/>
    <property type="match status" value="1"/>
</dbReference>
<dbReference type="InterPro" id="IPR002562">
    <property type="entry name" value="3'-5'_exonuclease_dom"/>
</dbReference>
<feature type="domain" description="HRDC" evidence="6">
    <location>
        <begin position="208"/>
        <end position="289"/>
    </location>
</feature>
<evidence type="ECO:0000256" key="3">
    <source>
        <dbReference type="ARBA" id="ARBA00022722"/>
    </source>
</evidence>
<comment type="caution">
    <text evidence="7">The sequence shown here is derived from an EMBL/GenBank/DDBJ whole genome shotgun (WGS) entry which is preliminary data.</text>
</comment>
<dbReference type="GO" id="GO:0008033">
    <property type="term" value="P:tRNA processing"/>
    <property type="evidence" value="ECO:0007669"/>
    <property type="project" value="UniProtKB-KW"/>
</dbReference>
<dbReference type="PANTHER" id="PTHR47649:SF1">
    <property type="entry name" value="RIBONUCLEASE D"/>
    <property type="match status" value="1"/>
</dbReference>
<dbReference type="InterPro" id="IPR051086">
    <property type="entry name" value="RNase_D-like"/>
</dbReference>
<evidence type="ECO:0000256" key="5">
    <source>
        <dbReference type="ARBA" id="ARBA00022839"/>
    </source>
</evidence>
<dbReference type="PANTHER" id="PTHR47649">
    <property type="entry name" value="RIBONUCLEASE D"/>
    <property type="match status" value="1"/>
</dbReference>
<evidence type="ECO:0000256" key="4">
    <source>
        <dbReference type="ARBA" id="ARBA00022801"/>
    </source>
</evidence>
<dbReference type="SMART" id="SM00474">
    <property type="entry name" value="35EXOc"/>
    <property type="match status" value="1"/>
</dbReference>
<dbReference type="GO" id="GO:0033890">
    <property type="term" value="F:ribonuclease D activity"/>
    <property type="evidence" value="ECO:0007669"/>
    <property type="project" value="UniProtKB-EC"/>
</dbReference>
<sequence>MTLIADTSSLAAFCARLKTAPYITVDTEFMREKTYWPQLCLVQVAGPEEAWAIDPLAPGIDLSPLFALMQDPAILKVFHAARQDVEIFTHLTGAVPAPLFDTQVAAMVCGFGDSVSYETLATQLARARIDKSLRFTDWSARPLTDRQLQYALSDVTHLRPVYEKLQKRLDRDGRSAWLAEEMALLTDPATYRVEPEEAWRRLKPRTTSARFLMVLKELAAWREREAQERDLPRQRVIRDESLMEIAAQAPSGTEDLARTRGLSKGAAEGRHGAQILEAVRRALATPESAWPTPPERHEIPRGLGPVVDLLKVLLKLKCDQHDVAQRLVASSADIDQIAADDEAKVPALQGWRREIFGEDALKLKHGRLGLALAENGKGLRLIPLEQPGL</sequence>
<evidence type="ECO:0000313" key="7">
    <source>
        <dbReference type="EMBL" id="OIQ92778.1"/>
    </source>
</evidence>
<dbReference type="SUPFAM" id="SSF53098">
    <property type="entry name" value="Ribonuclease H-like"/>
    <property type="match status" value="1"/>
</dbReference>
<evidence type="ECO:0000256" key="2">
    <source>
        <dbReference type="ARBA" id="ARBA00022694"/>
    </source>
</evidence>
<gene>
    <name evidence="7" type="primary">rnd_7</name>
    <name evidence="7" type="ORF">GALL_252990</name>
</gene>
<dbReference type="AlphaFoldDB" id="A0A1J5RBS3"/>
<dbReference type="InterPro" id="IPR044876">
    <property type="entry name" value="HRDC_dom_sf"/>
</dbReference>
<organism evidence="7">
    <name type="scientific">mine drainage metagenome</name>
    <dbReference type="NCBI Taxonomy" id="410659"/>
    <lineage>
        <taxon>unclassified sequences</taxon>
        <taxon>metagenomes</taxon>
        <taxon>ecological metagenomes</taxon>
    </lineage>
</organism>
<dbReference type="Pfam" id="PF01612">
    <property type="entry name" value="DNA_pol_A_exo1"/>
    <property type="match status" value="1"/>
</dbReference>
<accession>A0A1J5RBS3</accession>
<proteinExistence type="inferred from homology"/>
<protein>
    <submittedName>
        <fullName evidence="7">Ribonuclease D</fullName>
        <ecNumber evidence="7">3.1.13.5</ecNumber>
    </submittedName>
</protein>
<dbReference type="GO" id="GO:0008408">
    <property type="term" value="F:3'-5' exonuclease activity"/>
    <property type="evidence" value="ECO:0007669"/>
    <property type="project" value="InterPro"/>
</dbReference>
<dbReference type="GO" id="GO:0003676">
    <property type="term" value="F:nucleic acid binding"/>
    <property type="evidence" value="ECO:0007669"/>
    <property type="project" value="InterPro"/>
</dbReference>
<dbReference type="EC" id="3.1.13.5" evidence="7"/>
<reference evidence="7" key="1">
    <citation type="submission" date="2016-10" db="EMBL/GenBank/DDBJ databases">
        <title>Sequence of Gallionella enrichment culture.</title>
        <authorList>
            <person name="Poehlein A."/>
            <person name="Muehling M."/>
            <person name="Daniel R."/>
        </authorList>
    </citation>
    <scope>NUCLEOTIDE SEQUENCE</scope>
</reference>